<feature type="transmembrane region" description="Helical" evidence="6">
    <location>
        <begin position="197"/>
        <end position="220"/>
    </location>
</feature>
<keyword evidence="4 6" id="KW-1133">Transmembrane helix</keyword>
<feature type="transmembrane region" description="Helical" evidence="6">
    <location>
        <begin position="339"/>
        <end position="360"/>
    </location>
</feature>
<dbReference type="PANTHER" id="PTHR34478:SF2">
    <property type="entry name" value="MEMBRANE PROTEIN"/>
    <property type="match status" value="1"/>
</dbReference>
<comment type="subcellular location">
    <subcellularLocation>
        <location evidence="1">Membrane</location>
        <topology evidence="1">Single-pass membrane protein</topology>
    </subcellularLocation>
</comment>
<dbReference type="GO" id="GO:0016020">
    <property type="term" value="C:membrane"/>
    <property type="evidence" value="ECO:0007669"/>
    <property type="project" value="UniProtKB-SubCell"/>
</dbReference>
<keyword evidence="3 6" id="KW-0812">Transmembrane</keyword>
<dbReference type="Gene3D" id="1.20.1440.20">
    <property type="entry name" value="LemA-like domain"/>
    <property type="match status" value="1"/>
</dbReference>
<name>A0A918KMP9_9GAMM</name>
<feature type="transmembrane region" description="Helical" evidence="6">
    <location>
        <begin position="227"/>
        <end position="250"/>
    </location>
</feature>
<keyword evidence="5 6" id="KW-0472">Membrane</keyword>
<evidence type="ECO:0000256" key="6">
    <source>
        <dbReference type="SAM" id="Phobius"/>
    </source>
</evidence>
<comment type="caution">
    <text evidence="7">The sequence shown here is derived from an EMBL/GenBank/DDBJ whole genome shotgun (WGS) entry which is preliminary data.</text>
</comment>
<reference evidence="7" key="2">
    <citation type="submission" date="2020-09" db="EMBL/GenBank/DDBJ databases">
        <authorList>
            <person name="Sun Q."/>
            <person name="Kim S."/>
        </authorList>
    </citation>
    <scope>NUCLEOTIDE SEQUENCE</scope>
    <source>
        <strain evidence="7">KCTC 22169</strain>
    </source>
</reference>
<gene>
    <name evidence="7" type="ORF">GCM10007392_38350</name>
</gene>
<evidence type="ECO:0000256" key="4">
    <source>
        <dbReference type="ARBA" id="ARBA00022989"/>
    </source>
</evidence>
<dbReference type="EMBL" id="BMXR01000010">
    <property type="protein sequence ID" value="GGX66917.1"/>
    <property type="molecule type" value="Genomic_DNA"/>
</dbReference>
<dbReference type="SUPFAM" id="SSF140478">
    <property type="entry name" value="LemA-like"/>
    <property type="match status" value="1"/>
</dbReference>
<evidence type="ECO:0000313" key="8">
    <source>
        <dbReference type="Proteomes" id="UP000626148"/>
    </source>
</evidence>
<evidence type="ECO:0000256" key="1">
    <source>
        <dbReference type="ARBA" id="ARBA00004167"/>
    </source>
</evidence>
<dbReference type="InterPro" id="IPR023353">
    <property type="entry name" value="LemA-like_dom_sf"/>
</dbReference>
<reference evidence="7" key="1">
    <citation type="journal article" date="2014" name="Int. J. Syst. Evol. Microbiol.">
        <title>Complete genome sequence of Corynebacterium casei LMG S-19264T (=DSM 44701T), isolated from a smear-ripened cheese.</title>
        <authorList>
            <consortium name="US DOE Joint Genome Institute (JGI-PGF)"/>
            <person name="Walter F."/>
            <person name="Albersmeier A."/>
            <person name="Kalinowski J."/>
            <person name="Ruckert C."/>
        </authorList>
    </citation>
    <scope>NUCLEOTIDE SEQUENCE</scope>
    <source>
        <strain evidence="7">KCTC 22169</strain>
    </source>
</reference>
<evidence type="ECO:0000256" key="2">
    <source>
        <dbReference type="ARBA" id="ARBA00008854"/>
    </source>
</evidence>
<proteinExistence type="inferred from homology"/>
<dbReference type="InterPro" id="IPR007156">
    <property type="entry name" value="MamQ_LemA"/>
</dbReference>
<dbReference type="PANTHER" id="PTHR34478">
    <property type="entry name" value="PROTEIN LEMA"/>
    <property type="match status" value="1"/>
</dbReference>
<comment type="similarity">
    <text evidence="2">Belongs to the LemA family.</text>
</comment>
<dbReference type="AlphaFoldDB" id="A0A918KMP9"/>
<evidence type="ECO:0000256" key="5">
    <source>
        <dbReference type="ARBA" id="ARBA00023136"/>
    </source>
</evidence>
<accession>A0A918KMP9</accession>
<keyword evidence="8" id="KW-1185">Reference proteome</keyword>
<feature type="transmembrane region" description="Helical" evidence="6">
    <location>
        <begin position="526"/>
        <end position="546"/>
    </location>
</feature>
<dbReference type="PROSITE" id="PS51257">
    <property type="entry name" value="PROKAR_LIPOPROTEIN"/>
    <property type="match status" value="1"/>
</dbReference>
<sequence length="734" mass="82274">MQMSRLLKALGAGVLGALALWGATACFNWGFTELSEARQIDRLPMTPIGTLAGGPYAVVGVIEAEGGMLEAPYSKASVVYVRYRLEEEYRDSDGDLRTRTLDSGERSALFQLIDHSGNVVVNPTLSTSQINWSVNETYRRRDGDLIYTEWTLRPGQSVELLGRYQSGDATMVFNNLDFNLPPTITDNNLKAEGGKSLLIAAALISLASGAASVGLALVLIAAQIHRFWIYVLTMTVVLVGYFWTMGVIHLERDWQRAAELYQTRAEAIEQAGSTEARQADLYAMRWLIERGAGQWPDRAFFDPIASERFPIPAGVDRDRQRVIGQELASEPVSRFEQAWLAWVITAAAIILGLIGMWIAIRAIKLKRLIEHLPTAKSTGLAYGMAELAGAIRVDDERPHVTSRLAQEPCVAYDFSIEERRGSGKKARWVTVESGGEQTPFWLSDDAGQATVYPDKADIDYPEKYRRREGRRRYTEHWLPYDRTAYCLGFAGLDRQHPDRLALQYEDGNPFLITTDDEDSVVRGKGALGFLLTSVSLGGFLLAGTALLAASGQLTPADLMITALIVPVFLLVYTAILHYNDLVFLKNRAEKAWSDINTVLQKRHNLWPSLQRSVEAYLNHETKLLEAIGQIRAARPDPDQTPDQVDERARFEHKLTRALQVRVEDYPDLKGNKVVEQFMQQMEESENYLALLRKGYSDAVEVYNTRSQSFPDVILARLFRFKAKQPFGIARQEAE</sequence>
<evidence type="ECO:0008006" key="9">
    <source>
        <dbReference type="Google" id="ProtNLM"/>
    </source>
</evidence>
<dbReference type="Proteomes" id="UP000626148">
    <property type="component" value="Unassembled WGS sequence"/>
</dbReference>
<evidence type="ECO:0000313" key="7">
    <source>
        <dbReference type="EMBL" id="GGX66917.1"/>
    </source>
</evidence>
<dbReference type="Pfam" id="PF04011">
    <property type="entry name" value="LemA"/>
    <property type="match status" value="1"/>
</dbReference>
<feature type="transmembrane region" description="Helical" evidence="6">
    <location>
        <begin position="558"/>
        <end position="578"/>
    </location>
</feature>
<evidence type="ECO:0000256" key="3">
    <source>
        <dbReference type="ARBA" id="ARBA00022692"/>
    </source>
</evidence>
<organism evidence="7 8">
    <name type="scientific">Saccharospirillum salsuginis</name>
    <dbReference type="NCBI Taxonomy" id="418750"/>
    <lineage>
        <taxon>Bacteria</taxon>
        <taxon>Pseudomonadati</taxon>
        <taxon>Pseudomonadota</taxon>
        <taxon>Gammaproteobacteria</taxon>
        <taxon>Oceanospirillales</taxon>
        <taxon>Saccharospirillaceae</taxon>
        <taxon>Saccharospirillum</taxon>
    </lineage>
</organism>
<protein>
    <recommendedName>
        <fullName evidence="9">RING-type E3 ubiquitin transferase</fullName>
    </recommendedName>
</protein>